<evidence type="ECO:0000256" key="2">
    <source>
        <dbReference type="ARBA" id="ARBA00005062"/>
    </source>
</evidence>
<evidence type="ECO:0000256" key="10">
    <source>
        <dbReference type="ARBA" id="ARBA00023167"/>
    </source>
</evidence>
<dbReference type="InterPro" id="IPR005106">
    <property type="entry name" value="Asp/hSer_DH_NAD-bd"/>
</dbReference>
<comment type="caution">
    <text evidence="15">The sequence shown here is derived from an EMBL/GenBank/DDBJ whole genome shotgun (WGS) entry which is preliminary data.</text>
</comment>
<dbReference type="InterPro" id="IPR045865">
    <property type="entry name" value="ACT-like_dom_sf"/>
</dbReference>
<evidence type="ECO:0000256" key="3">
    <source>
        <dbReference type="ARBA" id="ARBA00006753"/>
    </source>
</evidence>
<feature type="binding site" evidence="12">
    <location>
        <position position="107"/>
    </location>
    <ligand>
        <name>NADPH</name>
        <dbReference type="ChEBI" id="CHEBI:57783"/>
    </ligand>
</feature>
<dbReference type="PROSITE" id="PS01042">
    <property type="entry name" value="HOMOSER_DHGENASE"/>
    <property type="match status" value="1"/>
</dbReference>
<evidence type="ECO:0000313" key="15">
    <source>
        <dbReference type="EMBL" id="MDA5194118.1"/>
    </source>
</evidence>
<dbReference type="PROSITE" id="PS51671">
    <property type="entry name" value="ACT"/>
    <property type="match status" value="1"/>
</dbReference>
<dbReference type="InterPro" id="IPR002912">
    <property type="entry name" value="ACT_dom"/>
</dbReference>
<keyword evidence="7" id="KW-0791">Threonine biosynthesis</keyword>
<evidence type="ECO:0000313" key="16">
    <source>
        <dbReference type="Proteomes" id="UP001141619"/>
    </source>
</evidence>
<evidence type="ECO:0000256" key="13">
    <source>
        <dbReference type="RuleBase" id="RU004171"/>
    </source>
</evidence>
<evidence type="ECO:0000256" key="1">
    <source>
        <dbReference type="ARBA" id="ARBA00005056"/>
    </source>
</evidence>
<dbReference type="SUPFAM" id="SSF55347">
    <property type="entry name" value="Glyceraldehyde-3-phosphate dehydrogenase-like, C-terminal domain"/>
    <property type="match status" value="1"/>
</dbReference>
<accession>A0A9X3Z7J2</accession>
<keyword evidence="10" id="KW-0486">Methionine biosynthesis</keyword>
<dbReference type="InterPro" id="IPR019811">
    <property type="entry name" value="HDH_CS"/>
</dbReference>
<keyword evidence="16" id="KW-1185">Reference proteome</keyword>
<dbReference type="EC" id="1.1.1.3" evidence="4"/>
<evidence type="ECO:0000256" key="8">
    <source>
        <dbReference type="ARBA" id="ARBA00022857"/>
    </source>
</evidence>
<dbReference type="Pfam" id="PF01842">
    <property type="entry name" value="ACT"/>
    <property type="match status" value="1"/>
</dbReference>
<dbReference type="GO" id="GO:0004412">
    <property type="term" value="F:homoserine dehydrogenase activity"/>
    <property type="evidence" value="ECO:0007669"/>
    <property type="project" value="UniProtKB-EC"/>
</dbReference>
<organism evidence="15 16">
    <name type="scientific">Govanella unica</name>
    <dbReference type="NCBI Taxonomy" id="2975056"/>
    <lineage>
        <taxon>Bacteria</taxon>
        <taxon>Pseudomonadati</taxon>
        <taxon>Pseudomonadota</taxon>
        <taxon>Alphaproteobacteria</taxon>
        <taxon>Emcibacterales</taxon>
        <taxon>Govanellaceae</taxon>
        <taxon>Govanella</taxon>
    </lineage>
</organism>
<evidence type="ECO:0000256" key="9">
    <source>
        <dbReference type="ARBA" id="ARBA00023002"/>
    </source>
</evidence>
<dbReference type="EMBL" id="JANWOI010000003">
    <property type="protein sequence ID" value="MDA5194118.1"/>
    <property type="molecule type" value="Genomic_DNA"/>
</dbReference>
<dbReference type="RefSeq" id="WP_274943823.1">
    <property type="nucleotide sequence ID" value="NZ_JANWOI010000003.1"/>
</dbReference>
<dbReference type="CDD" id="cd04881">
    <property type="entry name" value="ACT_HSDH-Hom"/>
    <property type="match status" value="1"/>
</dbReference>
<reference evidence="15" key="1">
    <citation type="submission" date="2022-08" db="EMBL/GenBank/DDBJ databases">
        <authorList>
            <person name="Vandamme P."/>
            <person name="Hettiarachchi A."/>
            <person name="Peeters C."/>
            <person name="Cnockaert M."/>
            <person name="Carlier A."/>
        </authorList>
    </citation>
    <scope>NUCLEOTIDE SEQUENCE</scope>
    <source>
        <strain evidence="15">LMG 31809</strain>
    </source>
</reference>
<dbReference type="PIRSF" id="PIRSF000098">
    <property type="entry name" value="Homoser_dehydrog"/>
    <property type="match status" value="1"/>
</dbReference>
<evidence type="ECO:0000256" key="7">
    <source>
        <dbReference type="ARBA" id="ARBA00022697"/>
    </source>
</evidence>
<dbReference type="GO" id="GO:0009086">
    <property type="term" value="P:methionine biosynthetic process"/>
    <property type="evidence" value="ECO:0007669"/>
    <property type="project" value="UniProtKB-KW"/>
</dbReference>
<reference evidence="15" key="2">
    <citation type="journal article" date="2023" name="Syst. Appl. Microbiol.">
        <title>Govania unica gen. nov., sp. nov., a rare biosphere bacterium that represents a novel family in the class Alphaproteobacteria.</title>
        <authorList>
            <person name="Vandamme P."/>
            <person name="Peeters C."/>
            <person name="Hettiarachchi A."/>
            <person name="Cnockaert M."/>
            <person name="Carlier A."/>
        </authorList>
    </citation>
    <scope>NUCLEOTIDE SEQUENCE</scope>
    <source>
        <strain evidence="15">LMG 31809</strain>
    </source>
</reference>
<dbReference type="NCBIfam" id="NF004976">
    <property type="entry name" value="PRK06349.1"/>
    <property type="match status" value="1"/>
</dbReference>
<keyword evidence="6" id="KW-0028">Amino-acid biosynthesis</keyword>
<evidence type="ECO:0000256" key="11">
    <source>
        <dbReference type="PIRSR" id="PIRSR000098-1"/>
    </source>
</evidence>
<dbReference type="Pfam" id="PF03447">
    <property type="entry name" value="NAD_binding_3"/>
    <property type="match status" value="1"/>
</dbReference>
<keyword evidence="9" id="KW-0560">Oxidoreductase</keyword>
<dbReference type="PANTHER" id="PTHR43331">
    <property type="entry name" value="HOMOSERINE DEHYDROGENASE"/>
    <property type="match status" value="1"/>
</dbReference>
<comment type="similarity">
    <text evidence="3 13">Belongs to the homoserine dehydrogenase family.</text>
</comment>
<feature type="domain" description="ACT" evidence="14">
    <location>
        <begin position="351"/>
        <end position="435"/>
    </location>
</feature>
<protein>
    <recommendedName>
        <fullName evidence="5">Homoserine dehydrogenase</fullName>
        <ecNumber evidence="4">1.1.1.3</ecNumber>
    </recommendedName>
</protein>
<dbReference type="FunFam" id="3.30.360.10:FF:000005">
    <property type="entry name" value="Homoserine dehydrogenase"/>
    <property type="match status" value="1"/>
</dbReference>
<name>A0A9X3Z7J2_9PROT</name>
<dbReference type="SUPFAM" id="SSF55021">
    <property type="entry name" value="ACT-like"/>
    <property type="match status" value="1"/>
</dbReference>
<dbReference type="InterPro" id="IPR016204">
    <property type="entry name" value="HDH"/>
</dbReference>
<dbReference type="SUPFAM" id="SSF51735">
    <property type="entry name" value="NAD(P)-binding Rossmann-fold domains"/>
    <property type="match status" value="1"/>
</dbReference>
<keyword evidence="8 12" id="KW-0521">NADP</keyword>
<dbReference type="PANTHER" id="PTHR43331:SF1">
    <property type="entry name" value="HOMOSERINE DEHYDROGENASE"/>
    <property type="match status" value="1"/>
</dbReference>
<evidence type="ECO:0000259" key="14">
    <source>
        <dbReference type="PROSITE" id="PS51671"/>
    </source>
</evidence>
<proteinExistence type="inferred from homology"/>
<dbReference type="GO" id="GO:0050661">
    <property type="term" value="F:NADP binding"/>
    <property type="evidence" value="ECO:0007669"/>
    <property type="project" value="InterPro"/>
</dbReference>
<dbReference type="Gene3D" id="3.40.50.720">
    <property type="entry name" value="NAD(P)-binding Rossmann-like Domain"/>
    <property type="match status" value="1"/>
</dbReference>
<dbReference type="InterPro" id="IPR036291">
    <property type="entry name" value="NAD(P)-bd_dom_sf"/>
</dbReference>
<comment type="pathway">
    <text evidence="2">Amino-acid biosynthesis; L-methionine biosynthesis via de novo pathway; L-homoserine from L-aspartate: step 3/3.</text>
</comment>
<evidence type="ECO:0000256" key="6">
    <source>
        <dbReference type="ARBA" id="ARBA00022605"/>
    </source>
</evidence>
<gene>
    <name evidence="15" type="ORF">NYP16_09165</name>
</gene>
<dbReference type="Gene3D" id="3.30.70.260">
    <property type="match status" value="1"/>
</dbReference>
<feature type="binding site" evidence="12">
    <location>
        <position position="192"/>
    </location>
    <ligand>
        <name>L-homoserine</name>
        <dbReference type="ChEBI" id="CHEBI:57476"/>
    </ligand>
</feature>
<dbReference type="Pfam" id="PF00742">
    <property type="entry name" value="Homoserine_dh"/>
    <property type="match status" value="1"/>
</dbReference>
<evidence type="ECO:0000256" key="4">
    <source>
        <dbReference type="ARBA" id="ARBA00013213"/>
    </source>
</evidence>
<dbReference type="AlphaFoldDB" id="A0A9X3Z7J2"/>
<dbReference type="Proteomes" id="UP001141619">
    <property type="component" value="Unassembled WGS sequence"/>
</dbReference>
<dbReference type="InterPro" id="IPR001342">
    <property type="entry name" value="HDH_cat"/>
</dbReference>
<sequence>MNKPLRVGIAGLGTVGRGVVKILQQNGALIAARAGRSIEITGISARSRGTDRGVDMSGYRWYDNPVDMALADDVDVIVELIGGSDGVAKALAETALAHGKSLVTANKALIAHHGMALAAVAEEKGLTIRLDAAVAGGIPIIKAISDGLAANRCESVFGILNGTCNYILTQMERSGRAFGDVLDEAQRLGYAEADPSFDVDGIDTAHKLSILAAVSFGTALDFDSIAIEGIRKISPVDIRYAEELGYRIKLLGIARMTADGLDQRVQPCMVKKSNPLAAVNDVFNAVVVHGDFVEKTVYEGRGAGEGPTASAVVADLVDVARGNRTPVFSVPVAALTKAPAAARDALRASFYLHLRVVDEPGVIASITEILSTEQISIDSLLQRGSEEASGASEGGIDVILTTHETEEGAVRKAVLKIMGLTSLVEQPTVLRMVKN</sequence>
<dbReference type="GO" id="GO:0009088">
    <property type="term" value="P:threonine biosynthetic process"/>
    <property type="evidence" value="ECO:0007669"/>
    <property type="project" value="UniProtKB-KW"/>
</dbReference>
<feature type="active site" description="Proton donor" evidence="11">
    <location>
        <position position="207"/>
    </location>
</feature>
<comment type="pathway">
    <text evidence="1">Amino-acid biosynthesis; L-threonine biosynthesis; L-threonine from L-aspartate: step 3/5.</text>
</comment>
<dbReference type="Gene3D" id="3.30.360.10">
    <property type="entry name" value="Dihydrodipicolinate Reductase, domain 2"/>
    <property type="match status" value="1"/>
</dbReference>
<evidence type="ECO:0000256" key="5">
    <source>
        <dbReference type="ARBA" id="ARBA00013376"/>
    </source>
</evidence>
<evidence type="ECO:0000256" key="12">
    <source>
        <dbReference type="PIRSR" id="PIRSR000098-2"/>
    </source>
</evidence>